<sequence>AEAGGVAGLAAAAGRGTAPESTSPFVSNSNGANRQLAEMAMEAAGLVFDLLQNVASIPPPRHQTNPSSEHKRRRLQRHSQLHPLAKQRNLHLLLRPPPNEPKRRDRNVQLVLPAPQIRARPLHPGRVQDVPGRSDLLLRQHREHPRSGQPSSPTSSGARTSRHPPPQAATNREWRCEDAVRLRADGSCGGSSRIFRLVGSARASSAHFNSCFPRSLLDLLCPPSATLRKIAYSAFRCVLDVDASSRPLASPPADLVVDVRVQHRVVVHERLLAQQIARASAAVLCDQELRDGRPDIHCGPTVPRGSPGCFRAGLGLPRSWRRDRQRAAVASRTGTPRPTESSPGQGLRTRSRLAGCASCIAAYDWKATLPTIADAADTQRLVAEPTTPKTATGEKRDDAAAAAAAAPEQPGDDPRAPLERFRQRKPLSVTDLVSPACDEAGELGAQSARGASPQGDKRGYVRPEDLECHSRAKDVESDGHDEGDGSLGSGEWRSGERNHRRDQHCLPRRRGRGSNVGEGRREEDRREKEQATGSRAEDSQWLPFRLAERSDPGGTLQKHALFEPLRGSSHLLPFRHQDPPVQVFATRRQPIQAR</sequence>
<protein>
    <submittedName>
        <fullName evidence="1">9048_t:CDS:1</fullName>
    </submittedName>
</protein>
<organism evidence="1 2">
    <name type="scientific">Scutellospora calospora</name>
    <dbReference type="NCBI Taxonomy" id="85575"/>
    <lineage>
        <taxon>Eukaryota</taxon>
        <taxon>Fungi</taxon>
        <taxon>Fungi incertae sedis</taxon>
        <taxon>Mucoromycota</taxon>
        <taxon>Glomeromycotina</taxon>
        <taxon>Glomeromycetes</taxon>
        <taxon>Diversisporales</taxon>
        <taxon>Gigasporaceae</taxon>
        <taxon>Scutellospora</taxon>
    </lineage>
</organism>
<feature type="non-terminal residue" evidence="1">
    <location>
        <position position="1"/>
    </location>
</feature>
<evidence type="ECO:0000313" key="1">
    <source>
        <dbReference type="EMBL" id="CAG8611199.1"/>
    </source>
</evidence>
<reference evidence="1" key="1">
    <citation type="submission" date="2021-06" db="EMBL/GenBank/DDBJ databases">
        <authorList>
            <person name="Kallberg Y."/>
            <person name="Tangrot J."/>
            <person name="Rosling A."/>
        </authorList>
    </citation>
    <scope>NUCLEOTIDE SEQUENCE</scope>
    <source>
        <strain evidence="1">AU212A</strain>
    </source>
</reference>
<evidence type="ECO:0000313" key="2">
    <source>
        <dbReference type="Proteomes" id="UP000789860"/>
    </source>
</evidence>
<gene>
    <name evidence="1" type="ORF">SCALOS_LOCUS7298</name>
</gene>
<accession>A0ACA9N132</accession>
<name>A0ACA9N132_9GLOM</name>
<proteinExistence type="predicted"/>
<dbReference type="Proteomes" id="UP000789860">
    <property type="component" value="Unassembled WGS sequence"/>
</dbReference>
<keyword evidence="2" id="KW-1185">Reference proteome</keyword>
<feature type="non-terminal residue" evidence="1">
    <location>
        <position position="594"/>
    </location>
</feature>
<comment type="caution">
    <text evidence="1">The sequence shown here is derived from an EMBL/GenBank/DDBJ whole genome shotgun (WGS) entry which is preliminary data.</text>
</comment>
<dbReference type="EMBL" id="CAJVPM010015966">
    <property type="protein sequence ID" value="CAG8611199.1"/>
    <property type="molecule type" value="Genomic_DNA"/>
</dbReference>